<dbReference type="GO" id="GO:0009089">
    <property type="term" value="P:lysine biosynthetic process via diaminopimelate"/>
    <property type="evidence" value="ECO:0007669"/>
    <property type="project" value="InterPro"/>
</dbReference>
<dbReference type="CDD" id="cd04916">
    <property type="entry name" value="ACT_AKiii-YclM-BS_2"/>
    <property type="match status" value="1"/>
</dbReference>
<dbReference type="EC" id="2.7.2.4" evidence="14"/>
<keyword evidence="7 13" id="KW-0547">Nucleotide-binding</keyword>
<dbReference type="NCBIfam" id="NF006540">
    <property type="entry name" value="PRK09034.1"/>
    <property type="match status" value="1"/>
</dbReference>
<evidence type="ECO:0000256" key="12">
    <source>
        <dbReference type="ARBA" id="ARBA00047872"/>
    </source>
</evidence>
<dbReference type="InterPro" id="IPR002912">
    <property type="entry name" value="ACT_dom"/>
</dbReference>
<dbReference type="InterPro" id="IPR005260">
    <property type="entry name" value="Asp_kin_monofn"/>
</dbReference>
<keyword evidence="18" id="KW-1185">Reference proteome</keyword>
<dbReference type="PROSITE" id="PS51671">
    <property type="entry name" value="ACT"/>
    <property type="match status" value="1"/>
</dbReference>
<sequence>MGNKVVKFGGSSLADAGQFAKVREIIRADAARLFVVPSAPGKRFADDIKVTDMLYESQRLACAGEDFGPVFDRICQRYRGIARDLGLQCDLEGPLQKVREDLAAGADADYAASRGEFLNGILLADYLGYPFVDAAELIVFDEAGNFLPEETQKKASAVLKDYTCAVVPGFYGAKRDGTVKTFSRGGSDITGAIVARAIDAALYENWTDVSGFLMADPRIVKNPETIDYITYRELRELSYMGASVLHEEAIFPVRLAGIPINIKNTNAPDHPGTMIMDRFDEAARKHTVTGIAGHKGFTVITIEKEMMNTERGFGRKVLSVLEKFDISFEHMPSSIDTLSVVIADAQLGDNLDAILTSLHEAVSPDALEVSDNMALIATVGHGMVRQRGVAAKLFDALVGAGVNVRMIDQGSSEMNIIVGVESDDFDLAVRAIYQAFVTA</sequence>
<comment type="pathway">
    <text evidence="2 15">Amino-acid biosynthesis; L-lysine biosynthesis via DAP pathway; (S)-tetrahydrodipicolinate from L-aspartate: step 1/4.</text>
</comment>
<feature type="domain" description="ACT" evidence="16">
    <location>
        <begin position="378"/>
        <end position="439"/>
    </location>
</feature>
<evidence type="ECO:0000256" key="8">
    <source>
        <dbReference type="ARBA" id="ARBA00022777"/>
    </source>
</evidence>
<dbReference type="GO" id="GO:0005524">
    <property type="term" value="F:ATP binding"/>
    <property type="evidence" value="ECO:0007669"/>
    <property type="project" value="UniProtKB-KW"/>
</dbReference>
<evidence type="ECO:0000259" key="16">
    <source>
        <dbReference type="PROSITE" id="PS51671"/>
    </source>
</evidence>
<dbReference type="Gene3D" id="3.40.1160.10">
    <property type="entry name" value="Acetylglutamate kinase-like"/>
    <property type="match status" value="1"/>
</dbReference>
<organism evidence="17 18">
    <name type="scientific">Luoshenia tenuis</name>
    <dbReference type="NCBI Taxonomy" id="2763654"/>
    <lineage>
        <taxon>Bacteria</taxon>
        <taxon>Bacillati</taxon>
        <taxon>Bacillota</taxon>
        <taxon>Clostridia</taxon>
        <taxon>Christensenellales</taxon>
        <taxon>Christensenellaceae</taxon>
        <taxon>Luoshenia</taxon>
    </lineage>
</organism>
<dbReference type="GO" id="GO:0004072">
    <property type="term" value="F:aspartate kinase activity"/>
    <property type="evidence" value="ECO:0007669"/>
    <property type="project" value="UniProtKB-EC"/>
</dbReference>
<dbReference type="InterPro" id="IPR054352">
    <property type="entry name" value="ACT_Aspartokinase"/>
</dbReference>
<dbReference type="InterPro" id="IPR001048">
    <property type="entry name" value="Asp/Glu/Uridylate_kinase"/>
</dbReference>
<dbReference type="SUPFAM" id="SSF55021">
    <property type="entry name" value="ACT-like"/>
    <property type="match status" value="2"/>
</dbReference>
<evidence type="ECO:0000256" key="3">
    <source>
        <dbReference type="ARBA" id="ARBA00004986"/>
    </source>
</evidence>
<evidence type="ECO:0000256" key="4">
    <source>
        <dbReference type="ARBA" id="ARBA00005139"/>
    </source>
</evidence>
<reference evidence="17" key="1">
    <citation type="submission" date="2020-08" db="EMBL/GenBank/DDBJ databases">
        <title>Genome public.</title>
        <authorList>
            <person name="Liu C."/>
            <person name="Sun Q."/>
        </authorList>
    </citation>
    <scope>NUCLEOTIDE SEQUENCE</scope>
    <source>
        <strain evidence="17">NSJ-44</strain>
    </source>
</reference>
<dbReference type="PANTHER" id="PTHR21499:SF67">
    <property type="entry name" value="ASPARTOKINASE 3"/>
    <property type="match status" value="1"/>
</dbReference>
<keyword evidence="15" id="KW-0028">Amino-acid biosynthesis</keyword>
<dbReference type="RefSeq" id="WP_249285284.1">
    <property type="nucleotide sequence ID" value="NZ_JACRSO010000003.1"/>
</dbReference>
<dbReference type="PANTHER" id="PTHR21499">
    <property type="entry name" value="ASPARTATE KINASE"/>
    <property type="match status" value="1"/>
</dbReference>
<dbReference type="InterPro" id="IPR045865">
    <property type="entry name" value="ACT-like_dom_sf"/>
</dbReference>
<evidence type="ECO:0000256" key="7">
    <source>
        <dbReference type="ARBA" id="ARBA00022741"/>
    </source>
</evidence>
<evidence type="ECO:0000313" key="17">
    <source>
        <dbReference type="EMBL" id="MBC8529440.1"/>
    </source>
</evidence>
<gene>
    <name evidence="17" type="ORF">H8699_08375</name>
</gene>
<evidence type="ECO:0000256" key="5">
    <source>
        <dbReference type="ARBA" id="ARBA00010122"/>
    </source>
</evidence>
<comment type="pathway">
    <text evidence="4 15">Amino-acid biosynthesis; L-threonine biosynthesis; L-threonine from L-aspartate: step 1/5.</text>
</comment>
<comment type="caution">
    <text evidence="17">The sequence shown here is derived from an EMBL/GenBank/DDBJ whole genome shotgun (WGS) entry which is preliminary data.</text>
</comment>
<dbReference type="CDD" id="cd04911">
    <property type="entry name" value="ACT_AKiii-YclM-BS_1"/>
    <property type="match status" value="1"/>
</dbReference>
<evidence type="ECO:0000256" key="2">
    <source>
        <dbReference type="ARBA" id="ARBA00004766"/>
    </source>
</evidence>
<keyword evidence="10" id="KW-0220">Diaminopimelate biosynthesis</keyword>
<dbReference type="InterPro" id="IPR036393">
    <property type="entry name" value="AceGlu_kinase-like_sf"/>
</dbReference>
<evidence type="ECO:0000256" key="15">
    <source>
        <dbReference type="RuleBase" id="RU004249"/>
    </source>
</evidence>
<accession>A0A926D321</accession>
<dbReference type="SUPFAM" id="SSF53633">
    <property type="entry name" value="Carbamate kinase-like"/>
    <property type="match status" value="1"/>
</dbReference>
<comment type="similarity">
    <text evidence="5 14">Belongs to the aspartokinase family.</text>
</comment>
<dbReference type="GO" id="GO:0019877">
    <property type="term" value="P:diaminopimelate biosynthetic process"/>
    <property type="evidence" value="ECO:0007669"/>
    <property type="project" value="UniProtKB-KW"/>
</dbReference>
<dbReference type="Pfam" id="PF00696">
    <property type="entry name" value="AA_kinase"/>
    <property type="match status" value="1"/>
</dbReference>
<comment type="function">
    <text evidence="1">Catalyzes the phosphorylation of the beta-carboxyl group of aspartic acid with ATP to yield 4-phospho-L-aspartate, which is involved in the branched biosynthetic pathway leading to the biosynthesis of amino acids threonine, isoleucine and methionine.</text>
</comment>
<dbReference type="PIRSF" id="PIRSF000726">
    <property type="entry name" value="Asp_kin"/>
    <property type="match status" value="1"/>
</dbReference>
<keyword evidence="8 14" id="KW-0418">Kinase</keyword>
<dbReference type="GO" id="GO:0005829">
    <property type="term" value="C:cytosol"/>
    <property type="evidence" value="ECO:0007669"/>
    <property type="project" value="TreeGrafter"/>
</dbReference>
<dbReference type="FunFam" id="3.30.2130.10:FF:000001">
    <property type="entry name" value="Bifunctional aspartokinase/homoserine dehydrogenase"/>
    <property type="match status" value="1"/>
</dbReference>
<evidence type="ECO:0000256" key="10">
    <source>
        <dbReference type="ARBA" id="ARBA00022915"/>
    </source>
</evidence>
<evidence type="ECO:0000256" key="9">
    <source>
        <dbReference type="ARBA" id="ARBA00022840"/>
    </source>
</evidence>
<protein>
    <recommendedName>
        <fullName evidence="14">Aspartokinase</fullName>
        <ecNumber evidence="14">2.7.2.4</ecNumber>
    </recommendedName>
</protein>
<evidence type="ECO:0000256" key="13">
    <source>
        <dbReference type="PIRSR" id="PIRSR000726-1"/>
    </source>
</evidence>
<evidence type="ECO:0000313" key="18">
    <source>
        <dbReference type="Proteomes" id="UP000654279"/>
    </source>
</evidence>
<dbReference type="Proteomes" id="UP000654279">
    <property type="component" value="Unassembled WGS sequence"/>
</dbReference>
<evidence type="ECO:0000256" key="1">
    <source>
        <dbReference type="ARBA" id="ARBA00003121"/>
    </source>
</evidence>
<dbReference type="PROSITE" id="PS00324">
    <property type="entry name" value="ASPARTOKINASE"/>
    <property type="match status" value="1"/>
</dbReference>
<dbReference type="AlphaFoldDB" id="A0A926D321"/>
<dbReference type="Pfam" id="PF22468">
    <property type="entry name" value="ACT_9"/>
    <property type="match status" value="1"/>
</dbReference>
<keyword evidence="9 13" id="KW-0067">ATP-binding</keyword>
<feature type="binding site" evidence="13">
    <location>
        <position position="218"/>
    </location>
    <ligand>
        <name>ATP</name>
        <dbReference type="ChEBI" id="CHEBI:30616"/>
    </ligand>
</feature>
<feature type="binding site" evidence="13">
    <location>
        <position position="116"/>
    </location>
    <ligand>
        <name>substrate</name>
    </ligand>
</feature>
<name>A0A926D321_9FIRM</name>
<keyword evidence="6 14" id="KW-0808">Transferase</keyword>
<comment type="catalytic activity">
    <reaction evidence="12 14">
        <text>L-aspartate + ATP = 4-phospho-L-aspartate + ADP</text>
        <dbReference type="Rhea" id="RHEA:23776"/>
        <dbReference type="ChEBI" id="CHEBI:29991"/>
        <dbReference type="ChEBI" id="CHEBI:30616"/>
        <dbReference type="ChEBI" id="CHEBI:57535"/>
        <dbReference type="ChEBI" id="CHEBI:456216"/>
        <dbReference type="EC" id="2.7.2.4"/>
    </reaction>
</comment>
<proteinExistence type="inferred from homology"/>
<dbReference type="Gene3D" id="3.30.2130.10">
    <property type="entry name" value="VC0802-like"/>
    <property type="match status" value="1"/>
</dbReference>
<feature type="binding site" evidence="13">
    <location>
        <begin position="207"/>
        <end position="208"/>
    </location>
    <ligand>
        <name>ATP</name>
        <dbReference type="ChEBI" id="CHEBI:30616"/>
    </ligand>
</feature>
<dbReference type="NCBIfam" id="TIGR00657">
    <property type="entry name" value="asp_kinases"/>
    <property type="match status" value="1"/>
</dbReference>
<evidence type="ECO:0000256" key="6">
    <source>
        <dbReference type="ARBA" id="ARBA00022679"/>
    </source>
</evidence>
<comment type="pathway">
    <text evidence="3 15">Amino-acid biosynthesis; L-methionine biosynthesis via de novo pathway; L-homoserine from L-aspartate: step 1/3.</text>
</comment>
<dbReference type="InterPro" id="IPR018042">
    <property type="entry name" value="Aspartate_kinase_CS"/>
</dbReference>
<dbReference type="EMBL" id="JACRSO010000003">
    <property type="protein sequence ID" value="MBC8529440.1"/>
    <property type="molecule type" value="Genomic_DNA"/>
</dbReference>
<keyword evidence="11" id="KW-0457">Lysine biosynthesis</keyword>
<dbReference type="InterPro" id="IPR001341">
    <property type="entry name" value="Asp_kinase"/>
</dbReference>
<dbReference type="GO" id="GO:0009090">
    <property type="term" value="P:homoserine biosynthetic process"/>
    <property type="evidence" value="ECO:0007669"/>
    <property type="project" value="TreeGrafter"/>
</dbReference>
<evidence type="ECO:0000256" key="11">
    <source>
        <dbReference type="ARBA" id="ARBA00023154"/>
    </source>
</evidence>
<evidence type="ECO:0000256" key="14">
    <source>
        <dbReference type="RuleBase" id="RU003448"/>
    </source>
</evidence>